<accession>A0A0C9UA35</accession>
<dbReference type="Pfam" id="PF00378">
    <property type="entry name" value="ECH_1"/>
    <property type="match status" value="1"/>
</dbReference>
<dbReference type="InterPro" id="IPR029045">
    <property type="entry name" value="ClpP/crotonase-like_dom_sf"/>
</dbReference>
<dbReference type="SUPFAM" id="SSF52096">
    <property type="entry name" value="ClpP/crotonase"/>
    <property type="match status" value="1"/>
</dbReference>
<dbReference type="HOGENOM" id="CLU_009834_7_0_1"/>
<dbReference type="InterPro" id="IPR001753">
    <property type="entry name" value="Enoyl-CoA_hydra/iso"/>
</dbReference>
<evidence type="ECO:0000313" key="7">
    <source>
        <dbReference type="Proteomes" id="UP000053647"/>
    </source>
</evidence>
<dbReference type="InterPro" id="IPR045002">
    <property type="entry name" value="Ech1-like"/>
</dbReference>
<dbReference type="Gene3D" id="3.90.226.10">
    <property type="entry name" value="2-enoyl-CoA Hydratase, Chain A, domain 1"/>
    <property type="match status" value="1"/>
</dbReference>
<dbReference type="GO" id="GO:0006635">
    <property type="term" value="P:fatty acid beta-oxidation"/>
    <property type="evidence" value="ECO:0007669"/>
    <property type="project" value="UniProtKB-UniPathway"/>
</dbReference>
<reference evidence="6 7" key="1">
    <citation type="submission" date="2014-06" db="EMBL/GenBank/DDBJ databases">
        <authorList>
            <consortium name="DOE Joint Genome Institute"/>
            <person name="Kuo A."/>
            <person name="Kohler A."/>
            <person name="Nagy L.G."/>
            <person name="Floudas D."/>
            <person name="Copeland A."/>
            <person name="Barry K.W."/>
            <person name="Cichocki N."/>
            <person name="Veneault-Fourrey C."/>
            <person name="LaButti K."/>
            <person name="Lindquist E.A."/>
            <person name="Lipzen A."/>
            <person name="Lundell T."/>
            <person name="Morin E."/>
            <person name="Murat C."/>
            <person name="Sun H."/>
            <person name="Tunlid A."/>
            <person name="Henrissat B."/>
            <person name="Grigoriev I.V."/>
            <person name="Hibbett D.S."/>
            <person name="Martin F."/>
            <person name="Nordberg H.P."/>
            <person name="Cantor M.N."/>
            <person name="Hua S.X."/>
        </authorList>
    </citation>
    <scope>NUCLEOTIDE SEQUENCE [LARGE SCALE GENOMIC DNA]</scope>
    <source>
        <strain evidence="6 7">ATCC 200175</strain>
    </source>
</reference>
<dbReference type="GO" id="GO:0005739">
    <property type="term" value="C:mitochondrion"/>
    <property type="evidence" value="ECO:0007669"/>
    <property type="project" value="TreeGrafter"/>
</dbReference>
<evidence type="ECO:0008006" key="8">
    <source>
        <dbReference type="Google" id="ProtNLM"/>
    </source>
</evidence>
<reference evidence="7" key="2">
    <citation type="submission" date="2015-01" db="EMBL/GenBank/DDBJ databases">
        <title>Evolutionary Origins and Diversification of the Mycorrhizal Mutualists.</title>
        <authorList>
            <consortium name="DOE Joint Genome Institute"/>
            <consortium name="Mycorrhizal Genomics Consortium"/>
            <person name="Kohler A."/>
            <person name="Kuo A."/>
            <person name="Nagy L.G."/>
            <person name="Floudas D."/>
            <person name="Copeland A."/>
            <person name="Barry K.W."/>
            <person name="Cichocki N."/>
            <person name="Veneault-Fourrey C."/>
            <person name="LaButti K."/>
            <person name="Lindquist E.A."/>
            <person name="Lipzen A."/>
            <person name="Lundell T."/>
            <person name="Morin E."/>
            <person name="Murat C."/>
            <person name="Riley R."/>
            <person name="Ohm R."/>
            <person name="Sun H."/>
            <person name="Tunlid A."/>
            <person name="Henrissat B."/>
            <person name="Grigoriev I.V."/>
            <person name="Hibbett D.S."/>
            <person name="Martin F."/>
        </authorList>
    </citation>
    <scope>NUCLEOTIDE SEQUENCE [LARGE SCALE GENOMIC DNA]</scope>
    <source>
        <strain evidence="7">ATCC 200175</strain>
    </source>
</reference>
<keyword evidence="7" id="KW-1185">Reference proteome</keyword>
<dbReference type="Proteomes" id="UP000053647">
    <property type="component" value="Unassembled WGS sequence"/>
</dbReference>
<protein>
    <recommendedName>
        <fullName evidence="8">Enoyl-CoA hydratase</fullName>
    </recommendedName>
</protein>
<dbReference type="OrthoDB" id="14970at2759"/>
<keyword evidence="5" id="KW-0413">Isomerase</keyword>
<evidence type="ECO:0000256" key="3">
    <source>
        <dbReference type="ARBA" id="ARBA00022832"/>
    </source>
</evidence>
<evidence type="ECO:0000256" key="1">
    <source>
        <dbReference type="ARBA" id="ARBA00005005"/>
    </source>
</evidence>
<dbReference type="UniPathway" id="UPA00659"/>
<dbReference type="AlphaFoldDB" id="A0A0C9UA35"/>
<proteinExistence type="inferred from homology"/>
<organism evidence="6 7">
    <name type="scientific">Paxillus involutus ATCC 200175</name>
    <dbReference type="NCBI Taxonomy" id="664439"/>
    <lineage>
        <taxon>Eukaryota</taxon>
        <taxon>Fungi</taxon>
        <taxon>Dikarya</taxon>
        <taxon>Basidiomycota</taxon>
        <taxon>Agaricomycotina</taxon>
        <taxon>Agaricomycetes</taxon>
        <taxon>Agaricomycetidae</taxon>
        <taxon>Boletales</taxon>
        <taxon>Paxilineae</taxon>
        <taxon>Paxillaceae</taxon>
        <taxon>Paxillus</taxon>
    </lineage>
</organism>
<dbReference type="EMBL" id="KN819335">
    <property type="protein sequence ID" value="KIJ15846.1"/>
    <property type="molecule type" value="Genomic_DNA"/>
</dbReference>
<dbReference type="FunFam" id="1.10.12.10:FF:000004">
    <property type="entry name" value="Delta3,5-delta2,4-dienoyl-CoA isomerase"/>
    <property type="match status" value="1"/>
</dbReference>
<sequence>MHMTATKYIKVSQPFPFVLHVELARGPVNAFTTEFWTEYGAVFDRVSEGEYGDVRAVVLSSVLANIFSAGIDFQGLSFDSQSSADPARAANALRTHILAFQYAISAPERCPVPVIAAVHGVAYGLAIDIIAACDVRYAAVGATFSIKEVDVGLAADIGTLARLPKITGNQSLARELAYTARTFSSAEAEKLGLVSRVIGAIEGRPGSERETVVDAALNLAKEITSKSPVAVRGTKHLMLHSRDHGVPENLEYTATWNSAMLQTSRTWPKLYEQRNQSLARLLRFQPCYPPQLSRSSKRDVITDFRLMSMREPRAPSVF</sequence>
<name>A0A0C9UA35_PAXIN</name>
<evidence type="ECO:0000313" key="6">
    <source>
        <dbReference type="EMBL" id="KIJ15846.1"/>
    </source>
</evidence>
<gene>
    <name evidence="6" type="ORF">PAXINDRAFT_133136</name>
</gene>
<evidence type="ECO:0000256" key="4">
    <source>
        <dbReference type="ARBA" id="ARBA00023098"/>
    </source>
</evidence>
<dbReference type="InterPro" id="IPR014748">
    <property type="entry name" value="Enoyl-CoA_hydra_C"/>
</dbReference>
<keyword evidence="3" id="KW-0276">Fatty acid metabolism</keyword>
<evidence type="ECO:0000256" key="2">
    <source>
        <dbReference type="ARBA" id="ARBA00005254"/>
    </source>
</evidence>
<comment type="similarity">
    <text evidence="2">Belongs to the enoyl-CoA hydratase/isomerase family.</text>
</comment>
<comment type="pathway">
    <text evidence="1">Lipid metabolism; fatty acid beta-oxidation.</text>
</comment>
<dbReference type="GO" id="GO:0051750">
    <property type="term" value="F:delta(3,5)-delta(2,4)-dienoyl-CoA isomerase activity"/>
    <property type="evidence" value="ECO:0007669"/>
    <property type="project" value="TreeGrafter"/>
</dbReference>
<keyword evidence="4" id="KW-0443">Lipid metabolism</keyword>
<dbReference type="PANTHER" id="PTHR43149">
    <property type="entry name" value="ENOYL-COA HYDRATASE"/>
    <property type="match status" value="1"/>
</dbReference>
<evidence type="ECO:0000256" key="5">
    <source>
        <dbReference type="ARBA" id="ARBA00023235"/>
    </source>
</evidence>
<dbReference type="CDD" id="cd06558">
    <property type="entry name" value="crotonase-like"/>
    <property type="match status" value="1"/>
</dbReference>
<dbReference type="Gene3D" id="1.10.12.10">
    <property type="entry name" value="Lyase 2-enoyl-coa Hydratase, Chain A, domain 2"/>
    <property type="match status" value="1"/>
</dbReference>
<dbReference type="PANTHER" id="PTHR43149:SF1">
    <property type="entry name" value="DELTA(3,5)-DELTA(2,4)-DIENOYL-COA ISOMERASE, MITOCHONDRIAL"/>
    <property type="match status" value="1"/>
</dbReference>